<sequence>MKVKYTTKWGVQIAGMIFKTHSRRNAMDRFSEKSLLSLGDYYVYGLVDPRNKQIFYIGKGTKNRVLEHEKESLGSPDSEKLKLRTISEIKNAGLEVEKIIINSNLTEEEAFAAEASLINAFNYISDAKLTNIVAGHHSAEALSVDDFERINGAVELEEKDIKHRILVIKINRLYQRGMDEKVLYDAVRGVWRASKEKVRTIEYVFGVYNSLIVAVYKPSEWLVCKEAKDRLPRQDIVLTPKTENRLFFVDERYEQGLPLDENEEFYLGKSIAGLKLNQSAQNPITYLYPPEKDKIHI</sequence>
<dbReference type="PROSITE" id="PS50164">
    <property type="entry name" value="GIY_YIG"/>
    <property type="match status" value="1"/>
</dbReference>
<dbReference type="HOGENOM" id="CLU_065149_2_0_9"/>
<reference evidence="2 3" key="1">
    <citation type="submission" date="2008-08" db="EMBL/GenBank/DDBJ databases">
        <title>Draft genome sequence of Ruminococcus lactaris ATCC 29176.</title>
        <authorList>
            <person name="Sudarsanam P."/>
            <person name="Ley R."/>
            <person name="Guruge J."/>
            <person name="Turnbaugh P.J."/>
            <person name="Mahowald M."/>
            <person name="Liep D."/>
            <person name="Gordon J."/>
        </authorList>
    </citation>
    <scope>NUCLEOTIDE SEQUENCE [LARGE SCALE GENOMIC DNA]</scope>
    <source>
        <strain evidence="2 3">ATCC 29176</strain>
    </source>
</reference>
<gene>
    <name evidence="2" type="ORF">RUMLAC_01576</name>
</gene>
<keyword evidence="3" id="KW-1185">Reference proteome</keyword>
<dbReference type="AlphaFoldDB" id="B5CQ31"/>
<accession>B5CQ31</accession>
<reference evidence="2 3" key="2">
    <citation type="submission" date="2008-08" db="EMBL/GenBank/DDBJ databases">
        <authorList>
            <person name="Fulton L."/>
            <person name="Clifton S."/>
            <person name="Fulton B."/>
            <person name="Xu J."/>
            <person name="Minx P."/>
            <person name="Pepin K.H."/>
            <person name="Johnson M."/>
            <person name="Bhonagiri V."/>
            <person name="Nash W.E."/>
            <person name="Mardis E.R."/>
            <person name="Wilson R.K."/>
        </authorList>
    </citation>
    <scope>NUCLEOTIDE SEQUENCE [LARGE SCALE GENOMIC DNA]</scope>
    <source>
        <strain evidence="2 3">ATCC 29176</strain>
    </source>
</reference>
<dbReference type="CDD" id="cd10440">
    <property type="entry name" value="GIY-YIG_COG3680"/>
    <property type="match status" value="1"/>
</dbReference>
<dbReference type="Pfam" id="PF22945">
    <property type="entry name" value="LEM-3_GIY-YIG"/>
    <property type="match status" value="1"/>
</dbReference>
<comment type="caution">
    <text evidence="2">The sequence shown here is derived from an EMBL/GenBank/DDBJ whole genome shotgun (WGS) entry which is preliminary data.</text>
</comment>
<dbReference type="Pfam" id="PF20574">
    <property type="entry name" value="DUF6783"/>
    <property type="match status" value="1"/>
</dbReference>
<evidence type="ECO:0000313" key="3">
    <source>
        <dbReference type="Proteomes" id="UP000003254"/>
    </source>
</evidence>
<dbReference type="InterPro" id="IPR000305">
    <property type="entry name" value="GIY-YIG_endonuc"/>
</dbReference>
<dbReference type="Proteomes" id="UP000003254">
    <property type="component" value="Unassembled WGS sequence"/>
</dbReference>
<name>B5CQ31_9FIRM</name>
<organism evidence="2 3">
    <name type="scientific">[Ruminococcus] lactaris ATCC 29176</name>
    <dbReference type="NCBI Taxonomy" id="471875"/>
    <lineage>
        <taxon>Bacteria</taxon>
        <taxon>Bacillati</taxon>
        <taxon>Bacillota</taxon>
        <taxon>Clostridia</taxon>
        <taxon>Lachnospirales</taxon>
        <taxon>Lachnospiraceae</taxon>
        <taxon>Mediterraneibacter</taxon>
    </lineage>
</organism>
<proteinExistence type="predicted"/>
<evidence type="ECO:0000313" key="2">
    <source>
        <dbReference type="EMBL" id="EDY32632.1"/>
    </source>
</evidence>
<dbReference type="InterPro" id="IPR046710">
    <property type="entry name" value="DUF6783"/>
</dbReference>
<dbReference type="eggNOG" id="COG3680">
    <property type="taxonomic scope" value="Bacteria"/>
</dbReference>
<feature type="domain" description="GIY-YIG" evidence="1">
    <location>
        <begin position="39"/>
        <end position="132"/>
    </location>
</feature>
<protein>
    <recommendedName>
        <fullName evidence="1">GIY-YIG domain-containing protein</fullName>
    </recommendedName>
</protein>
<dbReference type="EMBL" id="ABOU02000035">
    <property type="protein sequence ID" value="EDY32632.1"/>
    <property type="molecule type" value="Genomic_DNA"/>
</dbReference>
<evidence type="ECO:0000259" key="1">
    <source>
        <dbReference type="PROSITE" id="PS50164"/>
    </source>
</evidence>